<sequence>MSSYSSPLPPYVTPGWNDPPANISSERKNSTLITHRHRRPVDPSIQGSVFKAVQPPLQHMNSQVCYPLEIKQNVCLRYFSSVVLRNFFMQILLSIFCLFYAEVIPCCVCVCSMMELIIASF</sequence>
<dbReference type="Proteomes" id="UP000887564">
    <property type="component" value="Unplaced"/>
</dbReference>
<accession>A0A914REZ8</accession>
<keyword evidence="1" id="KW-0812">Transmembrane</keyword>
<evidence type="ECO:0000313" key="3">
    <source>
        <dbReference type="WBParaSite" id="PEQ_0000519601-mRNA-1"/>
    </source>
</evidence>
<evidence type="ECO:0000256" key="1">
    <source>
        <dbReference type="SAM" id="Phobius"/>
    </source>
</evidence>
<keyword evidence="1" id="KW-1133">Transmembrane helix</keyword>
<reference evidence="3" key="1">
    <citation type="submission" date="2022-11" db="UniProtKB">
        <authorList>
            <consortium name="WormBaseParasite"/>
        </authorList>
    </citation>
    <scope>IDENTIFICATION</scope>
</reference>
<dbReference type="WBParaSite" id="PEQ_0000519601-mRNA-1">
    <property type="protein sequence ID" value="PEQ_0000519601-mRNA-1"/>
    <property type="gene ID" value="PEQ_0000519601"/>
</dbReference>
<dbReference type="AlphaFoldDB" id="A0A914REZ8"/>
<feature type="transmembrane region" description="Helical" evidence="1">
    <location>
        <begin position="87"/>
        <end position="118"/>
    </location>
</feature>
<name>A0A914REZ8_PAREQ</name>
<organism evidence="2 3">
    <name type="scientific">Parascaris equorum</name>
    <name type="common">Equine roundworm</name>
    <dbReference type="NCBI Taxonomy" id="6256"/>
    <lineage>
        <taxon>Eukaryota</taxon>
        <taxon>Metazoa</taxon>
        <taxon>Ecdysozoa</taxon>
        <taxon>Nematoda</taxon>
        <taxon>Chromadorea</taxon>
        <taxon>Rhabditida</taxon>
        <taxon>Spirurina</taxon>
        <taxon>Ascaridomorpha</taxon>
        <taxon>Ascaridoidea</taxon>
        <taxon>Ascarididae</taxon>
        <taxon>Parascaris</taxon>
    </lineage>
</organism>
<protein>
    <submittedName>
        <fullName evidence="3">Uncharacterized protein</fullName>
    </submittedName>
</protein>
<evidence type="ECO:0000313" key="2">
    <source>
        <dbReference type="Proteomes" id="UP000887564"/>
    </source>
</evidence>
<keyword evidence="1" id="KW-0472">Membrane</keyword>
<proteinExistence type="predicted"/>
<keyword evidence="2" id="KW-1185">Reference proteome</keyword>